<dbReference type="GO" id="GO:0016787">
    <property type="term" value="F:hydrolase activity"/>
    <property type="evidence" value="ECO:0007669"/>
    <property type="project" value="UniProtKB-KW"/>
</dbReference>
<dbReference type="PANTHER" id="PTHR22655:SF2">
    <property type="entry name" value="ATP-DEPENDENT RNA HELICASE TDRD12-RELATED"/>
    <property type="match status" value="1"/>
</dbReference>
<gene>
    <name evidence="11" type="ORF">AWZ03_014549</name>
</gene>
<organism evidence="11 12">
    <name type="scientific">Drosophila navojoa</name>
    <name type="common">Fruit fly</name>
    <dbReference type="NCBI Taxonomy" id="7232"/>
    <lineage>
        <taxon>Eukaryota</taxon>
        <taxon>Metazoa</taxon>
        <taxon>Ecdysozoa</taxon>
        <taxon>Arthropoda</taxon>
        <taxon>Hexapoda</taxon>
        <taxon>Insecta</taxon>
        <taxon>Pterygota</taxon>
        <taxon>Neoptera</taxon>
        <taxon>Endopterygota</taxon>
        <taxon>Diptera</taxon>
        <taxon>Brachycera</taxon>
        <taxon>Muscomorpha</taxon>
        <taxon>Ephydroidea</taxon>
        <taxon>Drosophilidae</taxon>
        <taxon>Drosophila</taxon>
    </lineage>
</organism>
<evidence type="ECO:0000256" key="3">
    <source>
        <dbReference type="ARBA" id="ARBA00022741"/>
    </source>
</evidence>
<keyword evidence="8" id="KW-0862">Zinc</keyword>
<dbReference type="GO" id="GO:0003724">
    <property type="term" value="F:RNA helicase activity"/>
    <property type="evidence" value="ECO:0007669"/>
    <property type="project" value="UniProtKB-EC"/>
</dbReference>
<keyword evidence="9" id="KW-0812">Transmembrane</keyword>
<keyword evidence="8" id="KW-0479">Metal-binding</keyword>
<reference evidence="11 12" key="1">
    <citation type="journal article" date="2019" name="J. Hered.">
        <title>An Improved Genome Assembly for Drosophila navojoa, the Basal Species in the mojavensis Cluster.</title>
        <authorList>
            <person name="Vanderlinde T."/>
            <person name="Dupim E.G."/>
            <person name="Nazario-Yepiz N.O."/>
            <person name="Carvalho A.B."/>
        </authorList>
    </citation>
    <scope>NUCLEOTIDE SEQUENCE [LARGE SCALE GENOMIC DNA]</scope>
    <source>
        <strain evidence="11">Navoj_Jal97</strain>
        <tissue evidence="11">Whole organism</tissue>
    </source>
</reference>
<keyword evidence="8" id="KW-0863">Zinc-finger</keyword>
<evidence type="ECO:0000313" key="12">
    <source>
        <dbReference type="Proteomes" id="UP000295192"/>
    </source>
</evidence>
<proteinExistence type="predicted"/>
<dbReference type="GO" id="GO:0005524">
    <property type="term" value="F:ATP binding"/>
    <property type="evidence" value="ECO:0007669"/>
    <property type="project" value="UniProtKB-KW"/>
</dbReference>
<dbReference type="GO" id="GO:0042078">
    <property type="term" value="P:germ-line stem cell division"/>
    <property type="evidence" value="ECO:0007669"/>
    <property type="project" value="TreeGrafter"/>
</dbReference>
<keyword evidence="4" id="KW-0378">Hydrolase</keyword>
<keyword evidence="9" id="KW-1133">Transmembrane helix</keyword>
<evidence type="ECO:0000256" key="2">
    <source>
        <dbReference type="ARBA" id="ARBA00022737"/>
    </source>
</evidence>
<comment type="caution">
    <text evidence="11">The sequence shown here is derived from an EMBL/GenBank/DDBJ whole genome shotgun (WGS) entry which is preliminary data.</text>
</comment>
<evidence type="ECO:0000256" key="4">
    <source>
        <dbReference type="ARBA" id="ARBA00022801"/>
    </source>
</evidence>
<keyword evidence="5" id="KW-0347">Helicase</keyword>
<dbReference type="InterPro" id="IPR000571">
    <property type="entry name" value="Znf_CCCH"/>
</dbReference>
<evidence type="ECO:0000256" key="8">
    <source>
        <dbReference type="PROSITE-ProRule" id="PRU00723"/>
    </source>
</evidence>
<keyword evidence="3" id="KW-0547">Nucleotide-binding</keyword>
<dbReference type="EMBL" id="LSRL02001454">
    <property type="protein sequence ID" value="TDG39030.1"/>
    <property type="molecule type" value="Genomic_DNA"/>
</dbReference>
<accession>A0A484AT29</accession>
<evidence type="ECO:0000256" key="7">
    <source>
        <dbReference type="ARBA" id="ARBA00047984"/>
    </source>
</evidence>
<dbReference type="InterPro" id="IPR027417">
    <property type="entry name" value="P-loop_NTPase"/>
</dbReference>
<name>A0A484AT29_DRONA</name>
<dbReference type="OMA" id="WHTDLMV"/>
<dbReference type="PROSITE" id="PS50103">
    <property type="entry name" value="ZF_C3H1"/>
    <property type="match status" value="1"/>
</dbReference>
<feature type="domain" description="C3H1-type" evidence="10">
    <location>
        <begin position="771"/>
        <end position="798"/>
    </location>
</feature>
<evidence type="ECO:0000313" key="11">
    <source>
        <dbReference type="EMBL" id="TDG39030.1"/>
    </source>
</evidence>
<protein>
    <recommendedName>
        <fullName evidence="1">RNA helicase</fullName>
        <ecNumber evidence="1">3.6.4.13</ecNumber>
    </recommendedName>
</protein>
<keyword evidence="2" id="KW-0677">Repeat</keyword>
<dbReference type="EC" id="3.6.4.13" evidence="1"/>
<sequence length="1028" mass="116791">MNTDSNSGLIKPIIGSVGVGVGVVAILYRAFKSTVKLDQYKAQLPFDNATLSALINENGNLSENEHVLNNICEDGEYTCVMPPSENAGLDFLATSLRTIDFNTARIVVVCDVENQATKVLKELGKRSIGCLLVNMASKAIDSGILLWNDGLINAVMVVSDGMLKHLSKTGNIKVNFLVHYTQKLPHILQQRSQLLIPQAVEGTKVLVIKPKSDNQVQHKTGERKIETPDARKQTIPTERAAQKIQTSSDFFSYISRFTCNLKTVLYPEFSKIRIKEVNAPHVSDEARTADTLSKLGETQSTAPDPTIPQSKIEKVNMLSGLDGLDGLDCTGSRGPYTYLHYETFTWSRTAQSPCYSANDVPHYDSYLKERLRRLKIGQTRAKRVQRYVWPHAASGGSMCVVGNENTGKTWSYLPTVCQHILVKLPPRLLNDFDCGPNCIILCKDEKQGDDIAKLCTDMTGTESVRLKHVVKALTRNSIDEAAISMRKPCGALITTVEHLQQLYLLHSEKNRIFNLDSLKCVTFDGIDSIWRGGRIYCQKIIKWLLDALSFKKGNSQLFIVGRLWIDMFMKPLIKELPDLLLVFEDELEAALFAGIDFEFIVSNNYRNDIVQILAEKKMIKRRVVLVCSGYTDINELSEYLSSKNIDNTAIEQFDEQADELYNNWCTNRMCPVLVVAENSIAKCHGGYIDFLVHYGYSSWPLYKGQYRLFYNNYRCGVGTFPGTSVVVMHPNELERAWLTCDFLLKHNRYPPENILTMLTECQIDVKGFQPRSDRPLCHMFKSYGNCIRRSCQYRHFLFDYETQPRSDPISKGTIKFYVLSSVNPAKTAVRLVEKGFLKYYQNIPVSEFGDRLHLHYESLINLPQCTNPQIADVCVMKINELYQRVAITQLVSADRIEVKQLDSGVEYLMVTKDELLICNEEFKDVPFEAYDLRITGLTPFNMERLWPADAIKLVRHKFFNIPAHQHRIYTADVQFDFHDIVFVENIYNSNGEDLKSFIAADIPMYMDNGVHRRLMKMISLAKPSEKGN</sequence>
<comment type="catalytic activity">
    <reaction evidence="7">
        <text>ATP + H2O = ADP + phosphate + H(+)</text>
        <dbReference type="Rhea" id="RHEA:13065"/>
        <dbReference type="ChEBI" id="CHEBI:15377"/>
        <dbReference type="ChEBI" id="CHEBI:15378"/>
        <dbReference type="ChEBI" id="CHEBI:30616"/>
        <dbReference type="ChEBI" id="CHEBI:43474"/>
        <dbReference type="ChEBI" id="CHEBI:456216"/>
        <dbReference type="EC" id="3.6.4.13"/>
    </reaction>
</comment>
<dbReference type="Proteomes" id="UP000295192">
    <property type="component" value="Unassembled WGS sequence"/>
</dbReference>
<dbReference type="SUPFAM" id="SSF63748">
    <property type="entry name" value="Tudor/PWWP/MBT"/>
    <property type="match status" value="1"/>
</dbReference>
<evidence type="ECO:0000256" key="5">
    <source>
        <dbReference type="ARBA" id="ARBA00022806"/>
    </source>
</evidence>
<evidence type="ECO:0000256" key="1">
    <source>
        <dbReference type="ARBA" id="ARBA00012552"/>
    </source>
</evidence>
<dbReference type="PANTHER" id="PTHR22655">
    <property type="entry name" value="ATP-DEPENDENT RNA HELICASE TDRD12-RELATED"/>
    <property type="match status" value="1"/>
</dbReference>
<dbReference type="OrthoDB" id="249932at2759"/>
<dbReference type="Gene3D" id="2.30.30.140">
    <property type="match status" value="1"/>
</dbReference>
<dbReference type="GO" id="GO:0008270">
    <property type="term" value="F:zinc ion binding"/>
    <property type="evidence" value="ECO:0007669"/>
    <property type="project" value="UniProtKB-KW"/>
</dbReference>
<dbReference type="SUPFAM" id="SSF52540">
    <property type="entry name" value="P-loop containing nucleoside triphosphate hydrolases"/>
    <property type="match status" value="1"/>
</dbReference>
<evidence type="ECO:0000259" key="10">
    <source>
        <dbReference type="PROSITE" id="PS50103"/>
    </source>
</evidence>
<feature type="transmembrane region" description="Helical" evidence="9">
    <location>
        <begin position="12"/>
        <end position="31"/>
    </location>
</feature>
<evidence type="ECO:0000256" key="6">
    <source>
        <dbReference type="ARBA" id="ARBA00022840"/>
    </source>
</evidence>
<evidence type="ECO:0000256" key="9">
    <source>
        <dbReference type="SAM" id="Phobius"/>
    </source>
</evidence>
<dbReference type="Gene3D" id="3.40.50.300">
    <property type="entry name" value="P-loop containing nucleotide triphosphate hydrolases"/>
    <property type="match status" value="1"/>
</dbReference>
<dbReference type="AlphaFoldDB" id="A0A484AT29"/>
<keyword evidence="6" id="KW-0067">ATP-binding</keyword>
<keyword evidence="9" id="KW-0472">Membrane</keyword>
<keyword evidence="12" id="KW-1185">Reference proteome</keyword>
<dbReference type="STRING" id="7232.A0A484AT29"/>
<feature type="zinc finger region" description="C3H1-type" evidence="8">
    <location>
        <begin position="771"/>
        <end position="798"/>
    </location>
</feature>